<organism evidence="1">
    <name type="scientific">Darwinula stevensoni</name>
    <dbReference type="NCBI Taxonomy" id="69355"/>
    <lineage>
        <taxon>Eukaryota</taxon>
        <taxon>Metazoa</taxon>
        <taxon>Ecdysozoa</taxon>
        <taxon>Arthropoda</taxon>
        <taxon>Crustacea</taxon>
        <taxon>Oligostraca</taxon>
        <taxon>Ostracoda</taxon>
        <taxon>Podocopa</taxon>
        <taxon>Podocopida</taxon>
        <taxon>Darwinulocopina</taxon>
        <taxon>Darwinuloidea</taxon>
        <taxon>Darwinulidae</taxon>
        <taxon>Darwinula</taxon>
    </lineage>
</organism>
<proteinExistence type="predicted"/>
<evidence type="ECO:0000313" key="2">
    <source>
        <dbReference type="Proteomes" id="UP000677054"/>
    </source>
</evidence>
<protein>
    <submittedName>
        <fullName evidence="1">Uncharacterized protein</fullName>
    </submittedName>
</protein>
<sequence>MLLWRRSGSPDSILIDAHIQALLIDPQSQELVEKVLEGSGLFGWGEIPLSQDLPWDLRGSQSQPRTEGLDQAALLALNRALEQGHLPRACLYAWSYGLQSEVCLRD</sequence>
<reference evidence="1" key="1">
    <citation type="submission" date="2020-11" db="EMBL/GenBank/DDBJ databases">
        <authorList>
            <person name="Tran Van P."/>
        </authorList>
    </citation>
    <scope>NUCLEOTIDE SEQUENCE</scope>
</reference>
<dbReference type="EMBL" id="LR924204">
    <property type="protein sequence ID" value="CAD7255375.1"/>
    <property type="molecule type" value="Genomic_DNA"/>
</dbReference>
<gene>
    <name evidence="1" type="ORF">DSTB1V02_LOCUS15120</name>
</gene>
<accession>A0A7R9AJF7</accession>
<feature type="non-terminal residue" evidence="1">
    <location>
        <position position="106"/>
    </location>
</feature>
<dbReference type="Proteomes" id="UP000677054">
    <property type="component" value="Unassembled WGS sequence"/>
</dbReference>
<keyword evidence="2" id="KW-1185">Reference proteome</keyword>
<evidence type="ECO:0000313" key="1">
    <source>
        <dbReference type="EMBL" id="CAD7255375.1"/>
    </source>
</evidence>
<dbReference type="EMBL" id="CAJPEV010024686">
    <property type="protein sequence ID" value="CAG0908528.1"/>
    <property type="molecule type" value="Genomic_DNA"/>
</dbReference>
<name>A0A7R9AJF7_9CRUS</name>
<dbReference type="AlphaFoldDB" id="A0A7R9AJF7"/>